<proteinExistence type="predicted"/>
<feature type="compositionally biased region" description="Polar residues" evidence="2">
    <location>
        <begin position="50"/>
        <end position="59"/>
    </location>
</feature>
<dbReference type="Proteomes" id="UP001497623">
    <property type="component" value="Unassembled WGS sequence"/>
</dbReference>
<gene>
    <name evidence="3" type="ORF">MNOR_LOCUS14455</name>
</gene>
<dbReference type="AlphaFoldDB" id="A0AAV2QR00"/>
<feature type="region of interest" description="Disordered" evidence="2">
    <location>
        <begin position="131"/>
        <end position="161"/>
    </location>
</feature>
<comment type="caution">
    <text evidence="3">The sequence shown here is derived from an EMBL/GenBank/DDBJ whole genome shotgun (WGS) entry which is preliminary data.</text>
</comment>
<feature type="compositionally biased region" description="Acidic residues" evidence="2">
    <location>
        <begin position="136"/>
        <end position="145"/>
    </location>
</feature>
<protein>
    <submittedName>
        <fullName evidence="3">Uncharacterized protein</fullName>
    </submittedName>
</protein>
<feature type="non-terminal residue" evidence="3">
    <location>
        <position position="595"/>
    </location>
</feature>
<feature type="coiled-coil region" evidence="1">
    <location>
        <begin position="387"/>
        <end position="461"/>
    </location>
</feature>
<accession>A0AAV2QR00</accession>
<feature type="compositionally biased region" description="Polar residues" evidence="2">
    <location>
        <begin position="25"/>
        <end position="36"/>
    </location>
</feature>
<name>A0AAV2QR00_MEGNR</name>
<evidence type="ECO:0000256" key="2">
    <source>
        <dbReference type="SAM" id="MobiDB-lite"/>
    </source>
</evidence>
<feature type="region of interest" description="Disordered" evidence="2">
    <location>
        <begin position="20"/>
        <end position="63"/>
    </location>
</feature>
<evidence type="ECO:0000313" key="3">
    <source>
        <dbReference type="EMBL" id="CAL4091878.1"/>
    </source>
</evidence>
<evidence type="ECO:0000313" key="4">
    <source>
        <dbReference type="Proteomes" id="UP001497623"/>
    </source>
</evidence>
<sequence length="595" mass="68340">MNSLIKSTIYEDFKHTSAQMDGEKFSTSSMQLSSNVDNDHAQKDSEECSKSSALLSTGDSGHETVSVDAVSKERVYAGITNDAKGSPVKEFVAASWLTHKSPSYTTSTPKKDSFLDLRILPSKIILDDPLVSSIDDSSESGDDDERTSNQVESLNSDDEGTISQLQVTKLPANFSNNNVEDITLTNKNYILNSLSDYSKETSKQASMIMDRFMKDVSIESKSKKNHSITGEISNSNPESVKRKIFDIPVSPKLKCRVRERLYTLVNSIEGHKEKIDLEETTNDKIYNRGLSSTLNHQTLNQDILKANPVRMAVNTTHENSFNRNKRMVEDKSFSSDMSSIISERYGNVMAQMLESQLKTLHIQQEQLYSDRISLALQKKEQEIQKRIAIYRDKLQETLETMEKSEHRCSQSEKQLVSEREKHQEELKILEEKYLQKFKLINQEWETKVRNSETKAMTIQEEVTKSCNNQVNAVIRGTQEKILSIERNCQKQVQDLNAVIYKLRDEIKFLEGSTENSDLKVTNSNLLRENSDLKIEINRNQKKMQNFDETENKIKELEQEVDTYKFEKDQLQKELNSCQTDCYKLQHNMRIHNNQP</sequence>
<feature type="coiled-coil region" evidence="1">
    <location>
        <begin position="522"/>
        <end position="580"/>
    </location>
</feature>
<feature type="compositionally biased region" description="Basic and acidic residues" evidence="2">
    <location>
        <begin position="37"/>
        <end position="49"/>
    </location>
</feature>
<evidence type="ECO:0000256" key="1">
    <source>
        <dbReference type="SAM" id="Coils"/>
    </source>
</evidence>
<keyword evidence="1" id="KW-0175">Coiled coil</keyword>
<keyword evidence="4" id="KW-1185">Reference proteome</keyword>
<dbReference type="EMBL" id="CAXKWB010008669">
    <property type="protein sequence ID" value="CAL4091878.1"/>
    <property type="molecule type" value="Genomic_DNA"/>
</dbReference>
<reference evidence="3 4" key="1">
    <citation type="submission" date="2024-05" db="EMBL/GenBank/DDBJ databases">
        <authorList>
            <person name="Wallberg A."/>
        </authorList>
    </citation>
    <scope>NUCLEOTIDE SEQUENCE [LARGE SCALE GENOMIC DNA]</scope>
</reference>
<organism evidence="3 4">
    <name type="scientific">Meganyctiphanes norvegica</name>
    <name type="common">Northern krill</name>
    <name type="synonym">Thysanopoda norvegica</name>
    <dbReference type="NCBI Taxonomy" id="48144"/>
    <lineage>
        <taxon>Eukaryota</taxon>
        <taxon>Metazoa</taxon>
        <taxon>Ecdysozoa</taxon>
        <taxon>Arthropoda</taxon>
        <taxon>Crustacea</taxon>
        <taxon>Multicrustacea</taxon>
        <taxon>Malacostraca</taxon>
        <taxon>Eumalacostraca</taxon>
        <taxon>Eucarida</taxon>
        <taxon>Euphausiacea</taxon>
        <taxon>Euphausiidae</taxon>
        <taxon>Meganyctiphanes</taxon>
    </lineage>
</organism>